<gene>
    <name evidence="7" type="ordered locus">Cwoe_3502</name>
</gene>
<dbReference type="Proteomes" id="UP000008229">
    <property type="component" value="Chromosome"/>
</dbReference>
<evidence type="ECO:0000256" key="3">
    <source>
        <dbReference type="ARBA" id="ARBA00022741"/>
    </source>
</evidence>
<dbReference type="EMBL" id="CP001854">
    <property type="protein sequence ID" value="ADB51920.1"/>
    <property type="molecule type" value="Genomic_DNA"/>
</dbReference>
<sequence length="251" mass="27041">MSAPAIAPATVVDGAVRDDDLLRIEAVDGGHGSTAVLFGVSLGVPRNGLCCLMGRNGVGKSTLMSTIVGLLRARRGRIVLDGEDVTKLKPYERARAGIAFVPQGRDCFPQLTVMENLRVVQEARRDLDRGAIDEALDLFPRLRGLLDRPAGFLSGGQMQQLAIARALVTRPKLLLLDEPTEGIQPSIILEIEDAIAQLKRSAGLSILLVEQYVDFALRLAERYAVMDAGRVIDAGETAALEDGHVRRLLAV</sequence>
<dbReference type="Pfam" id="PF00005">
    <property type="entry name" value="ABC_tran"/>
    <property type="match status" value="1"/>
</dbReference>
<dbReference type="PANTHER" id="PTHR43820:SF5">
    <property type="entry name" value="HIGH-AFFINITY BRANCHED-CHAIN AMINO ACID TRANSPORT ATP-BINDING PROTEIN"/>
    <property type="match status" value="1"/>
</dbReference>
<reference evidence="7 8" key="1">
    <citation type="journal article" date="2010" name="Stand. Genomic Sci.">
        <title>Complete genome sequence of Conexibacter woesei type strain (ID131577).</title>
        <authorList>
            <person name="Pukall R."/>
            <person name="Lapidus A."/>
            <person name="Glavina Del Rio T."/>
            <person name="Copeland A."/>
            <person name="Tice H."/>
            <person name="Cheng J.-F."/>
            <person name="Lucas S."/>
            <person name="Chen F."/>
            <person name="Nolan M."/>
            <person name="Bruce D."/>
            <person name="Goodwin L."/>
            <person name="Pitluck S."/>
            <person name="Mavromatis K."/>
            <person name="Ivanova N."/>
            <person name="Ovchinnikova G."/>
            <person name="Pati A."/>
            <person name="Chen A."/>
            <person name="Palaniappan K."/>
            <person name="Land M."/>
            <person name="Hauser L."/>
            <person name="Chang Y.-J."/>
            <person name="Jeffries C.D."/>
            <person name="Chain P."/>
            <person name="Meincke L."/>
            <person name="Sims D."/>
            <person name="Brettin T."/>
            <person name="Detter J.C."/>
            <person name="Rohde M."/>
            <person name="Goeker M."/>
            <person name="Bristow J."/>
            <person name="Eisen J.A."/>
            <person name="Markowitz V."/>
            <person name="Kyrpides N.C."/>
            <person name="Klenk H.-P."/>
            <person name="Hugenholtz P."/>
        </authorList>
    </citation>
    <scope>NUCLEOTIDE SEQUENCE [LARGE SCALE GENOMIC DNA]</scope>
    <source>
        <strain evidence="8">DSM 14684 / CIP 108061 / JCM 11494 / NBRC 100937 / ID131577</strain>
    </source>
</reference>
<dbReference type="eggNOG" id="COG0410">
    <property type="taxonomic scope" value="Bacteria"/>
</dbReference>
<evidence type="ECO:0000313" key="7">
    <source>
        <dbReference type="EMBL" id="ADB51920.1"/>
    </source>
</evidence>
<evidence type="ECO:0000256" key="5">
    <source>
        <dbReference type="ARBA" id="ARBA00022970"/>
    </source>
</evidence>
<name>D3EZF5_CONWI</name>
<dbReference type="OrthoDB" id="9776369at2"/>
<dbReference type="InterPro" id="IPR017780">
    <property type="entry name" value="ABC_transptr_urea_ATP-bd_UrtE"/>
</dbReference>
<dbReference type="SMART" id="SM00382">
    <property type="entry name" value="AAA"/>
    <property type="match status" value="1"/>
</dbReference>
<feature type="domain" description="ABC transporter" evidence="6">
    <location>
        <begin position="16"/>
        <end position="251"/>
    </location>
</feature>
<evidence type="ECO:0000256" key="1">
    <source>
        <dbReference type="ARBA" id="ARBA00005417"/>
    </source>
</evidence>
<dbReference type="InterPro" id="IPR052156">
    <property type="entry name" value="BCAA_Transport_ATP-bd_LivF"/>
</dbReference>
<keyword evidence="5" id="KW-0029">Amino-acid transport</keyword>
<dbReference type="GO" id="GO:0015658">
    <property type="term" value="F:branched-chain amino acid transmembrane transporter activity"/>
    <property type="evidence" value="ECO:0007669"/>
    <property type="project" value="TreeGrafter"/>
</dbReference>
<dbReference type="GO" id="GO:0015807">
    <property type="term" value="P:L-amino acid transport"/>
    <property type="evidence" value="ECO:0007669"/>
    <property type="project" value="TreeGrafter"/>
</dbReference>
<keyword evidence="2" id="KW-0813">Transport</keyword>
<dbReference type="KEGG" id="cwo:Cwoe_3502"/>
<comment type="similarity">
    <text evidence="1">Belongs to the ABC transporter superfamily.</text>
</comment>
<dbReference type="RefSeq" id="WP_012934971.1">
    <property type="nucleotide sequence ID" value="NC_013739.1"/>
</dbReference>
<dbReference type="SUPFAM" id="SSF52540">
    <property type="entry name" value="P-loop containing nucleoside triphosphate hydrolases"/>
    <property type="match status" value="1"/>
</dbReference>
<dbReference type="GO" id="GO:0005524">
    <property type="term" value="F:ATP binding"/>
    <property type="evidence" value="ECO:0007669"/>
    <property type="project" value="UniProtKB-KW"/>
</dbReference>
<dbReference type="STRING" id="469383.Cwoe_3502"/>
<dbReference type="HOGENOM" id="CLU_000604_1_2_11"/>
<evidence type="ECO:0000313" key="8">
    <source>
        <dbReference type="Proteomes" id="UP000008229"/>
    </source>
</evidence>
<keyword evidence="8" id="KW-1185">Reference proteome</keyword>
<dbReference type="InterPro" id="IPR003439">
    <property type="entry name" value="ABC_transporter-like_ATP-bd"/>
</dbReference>
<organism evidence="7 8">
    <name type="scientific">Conexibacter woesei (strain DSM 14684 / CCUG 47730 / CIP 108061 / JCM 11494 / NBRC 100937 / ID131577)</name>
    <dbReference type="NCBI Taxonomy" id="469383"/>
    <lineage>
        <taxon>Bacteria</taxon>
        <taxon>Bacillati</taxon>
        <taxon>Actinomycetota</taxon>
        <taxon>Thermoleophilia</taxon>
        <taxon>Solirubrobacterales</taxon>
        <taxon>Conexibacteraceae</taxon>
        <taxon>Conexibacter</taxon>
    </lineage>
</organism>
<accession>D3EZF5</accession>
<dbReference type="AlphaFoldDB" id="D3EZF5"/>
<proteinExistence type="inferred from homology"/>
<dbReference type="InterPro" id="IPR003593">
    <property type="entry name" value="AAA+_ATPase"/>
</dbReference>
<evidence type="ECO:0000256" key="4">
    <source>
        <dbReference type="ARBA" id="ARBA00022840"/>
    </source>
</evidence>
<keyword evidence="4 7" id="KW-0067">ATP-binding</keyword>
<dbReference type="GO" id="GO:0016887">
    <property type="term" value="F:ATP hydrolysis activity"/>
    <property type="evidence" value="ECO:0007669"/>
    <property type="project" value="InterPro"/>
</dbReference>
<dbReference type="CDD" id="cd03224">
    <property type="entry name" value="ABC_TM1139_LivF_branched"/>
    <property type="match status" value="1"/>
</dbReference>
<dbReference type="Gene3D" id="3.40.50.300">
    <property type="entry name" value="P-loop containing nucleotide triphosphate hydrolases"/>
    <property type="match status" value="1"/>
</dbReference>
<dbReference type="InterPro" id="IPR027417">
    <property type="entry name" value="P-loop_NTPase"/>
</dbReference>
<keyword evidence="3" id="KW-0547">Nucleotide-binding</keyword>
<evidence type="ECO:0000259" key="6">
    <source>
        <dbReference type="PROSITE" id="PS50893"/>
    </source>
</evidence>
<dbReference type="PROSITE" id="PS50893">
    <property type="entry name" value="ABC_TRANSPORTER_2"/>
    <property type="match status" value="1"/>
</dbReference>
<dbReference type="PANTHER" id="PTHR43820">
    <property type="entry name" value="HIGH-AFFINITY BRANCHED-CHAIN AMINO ACID TRANSPORT ATP-BINDING PROTEIN LIVF"/>
    <property type="match status" value="1"/>
</dbReference>
<dbReference type="NCBIfam" id="TIGR03410">
    <property type="entry name" value="urea_trans_UrtE"/>
    <property type="match status" value="1"/>
</dbReference>
<evidence type="ECO:0000256" key="2">
    <source>
        <dbReference type="ARBA" id="ARBA00022448"/>
    </source>
</evidence>
<protein>
    <submittedName>
        <fullName evidence="7">Urea ABC transporter, ATP-binding protein UrtE</fullName>
    </submittedName>
</protein>
<reference evidence="8" key="2">
    <citation type="submission" date="2010-01" db="EMBL/GenBank/DDBJ databases">
        <title>The complete genome of Conexibacter woesei DSM 14684.</title>
        <authorList>
            <consortium name="US DOE Joint Genome Institute (JGI-PGF)"/>
            <person name="Lucas S."/>
            <person name="Copeland A."/>
            <person name="Lapidus A."/>
            <person name="Glavina del Rio T."/>
            <person name="Dalin E."/>
            <person name="Tice H."/>
            <person name="Bruce D."/>
            <person name="Goodwin L."/>
            <person name="Pitluck S."/>
            <person name="Kyrpides N."/>
            <person name="Mavromatis K."/>
            <person name="Ivanova N."/>
            <person name="Mikhailova N."/>
            <person name="Chertkov O."/>
            <person name="Brettin T."/>
            <person name="Detter J.C."/>
            <person name="Han C."/>
            <person name="Larimer F."/>
            <person name="Land M."/>
            <person name="Hauser L."/>
            <person name="Markowitz V."/>
            <person name="Cheng J.-F."/>
            <person name="Hugenholtz P."/>
            <person name="Woyke T."/>
            <person name="Wu D."/>
            <person name="Pukall R."/>
            <person name="Steenblock K."/>
            <person name="Schneider S."/>
            <person name="Klenk H.-P."/>
            <person name="Eisen J.A."/>
        </authorList>
    </citation>
    <scope>NUCLEOTIDE SEQUENCE [LARGE SCALE GENOMIC DNA]</scope>
    <source>
        <strain evidence="8">DSM 14684 / CIP 108061 / JCM 11494 / NBRC 100937 / ID131577</strain>
    </source>
</reference>